<dbReference type="SUPFAM" id="SSF52540">
    <property type="entry name" value="P-loop containing nucleoside triphosphate hydrolases"/>
    <property type="match status" value="1"/>
</dbReference>
<evidence type="ECO:0000259" key="10">
    <source>
        <dbReference type="Pfam" id="PF25019"/>
    </source>
</evidence>
<keyword evidence="2" id="KW-0677">Repeat</keyword>
<evidence type="ECO:0000313" key="11">
    <source>
        <dbReference type="EMBL" id="RHN51429.1"/>
    </source>
</evidence>
<dbReference type="FunFam" id="1.10.10.10:FF:000322">
    <property type="entry name" value="Probable disease resistance protein At1g63360"/>
    <property type="match status" value="1"/>
</dbReference>
<evidence type="ECO:0000259" key="7">
    <source>
        <dbReference type="Pfam" id="PF18052"/>
    </source>
</evidence>
<dbReference type="Gene3D" id="3.40.50.300">
    <property type="entry name" value="P-loop containing nucleotide triphosphate hydrolases"/>
    <property type="match status" value="1"/>
</dbReference>
<dbReference type="GO" id="GO:0005524">
    <property type="term" value="F:ATP binding"/>
    <property type="evidence" value="ECO:0007669"/>
    <property type="project" value="UniProtKB-KW"/>
</dbReference>
<proteinExistence type="predicted"/>
<dbReference type="OrthoDB" id="2973320at2759"/>
<dbReference type="FunFam" id="3.40.50.300:FF:001091">
    <property type="entry name" value="Probable disease resistance protein At1g61300"/>
    <property type="match status" value="1"/>
</dbReference>
<comment type="caution">
    <text evidence="11">The sequence shown here is derived from an EMBL/GenBank/DDBJ whole genome shotgun (WGS) entry which is preliminary data.</text>
</comment>
<feature type="domain" description="NB-ARC" evidence="6">
    <location>
        <begin position="161"/>
        <end position="333"/>
    </location>
</feature>
<keyword evidence="11" id="KW-0378">Hydrolase</keyword>
<dbReference type="InterPro" id="IPR032675">
    <property type="entry name" value="LRR_dom_sf"/>
</dbReference>
<dbReference type="Gramene" id="rna35861">
    <property type="protein sequence ID" value="RHN51429.1"/>
    <property type="gene ID" value="gene35861"/>
</dbReference>
<evidence type="ECO:0000259" key="8">
    <source>
        <dbReference type="Pfam" id="PF23559"/>
    </source>
</evidence>
<sequence>MAEALLGIVIENLGSFVREEIASFLGVGELTQKLNENLTTIRAVLKDAEKKQITSDVVKQWLQKLGDAAYVLDDILDECSITSKAHEGNKCITRFHPMKILAHRNIGKRMKEVAKRIDDIAKERIEYGFQPVGVTEEHQRGDDEQIQTISAITEPKVYGRDKDKEQIVEFLLNASDSEELSVYSIVGVGGQGKTTLAQVVYNDERVKTHFDLKIWVCVSDDFSLMKILESIIENTIGKNLDLLSLESRQKKVQEILQSKRYLLVLDDVWSDDQVKWNSFKSLLPNGKKGASILVTTRLDIVASIMGTHDAHPLSRLSDDDIWSLFKQHAFGAKREGRAELVEIGQKLVRKCVGSPLAAKVLGSLLRFKSDEHQWISVVESEFWNLDDENPVMSALRLSYYNLKLSLRPCFTFCVVFPKDFVMVKERLIHLWMANGFVTSRGNLQMEHVGNEIWDELYQRSFFQEVKSDLAGNITFKMHDLVHDLAKSVIGEECVASEPKSLTNLSTRAHHIGCFDTKRKFDYNMIPFKKVESLRTFLELKPTYKSSDVLLSIISLRALRSGSYQLSSLKNLIHLRYLELYRSGITTLPASVCKLHKLQTLKLEYCSYFSSFPEQFNKLQDLRHLMIKDCQSLKSSPFRIGELTSLKTLTNFIVDSKTGYGLAELQNLQLGGKLHIKGLQNVSKEEDAKKANLNGKKDLNSLYLSWGDEANSKVGGVDAERVLEALESHSGLKHFGVNGYGGTNFPHWMKITSFLNGLVSIILYDCKNCRQLPPFGKLPCLTALSLSGLNDIKYIDDDLYESATDKAFTSLKKLTLCNLPNLERVLKVKGVEMLTQLLKLNIRNVPKLTLPPIPSVESLFVQGGNEELMKSIIYNNCSEEVASSSSRGIAGNYMYNLKSLFILNIRKLKELPVELGTLGALEFLRIVGFDELESFSEHLLQGLSSLRTLSVDSCPRFKSISEGIRHLTCLETLKIISCPQFVFPHNMNSLTSLRQLEVWEDNENIIDGLQTSFSSIPSLQKLSLAYFPSVTSLPDWLGAMTSLQTLEIFNFPKLSSLPDNFQQLRNLQMIRFDDCPKLEKRLKIGKGEDWHKIAHIPEFRLNFKLQLQSDAKPTICENIKSAWNWGKRFLHRPAQWVNQDEFEMMIADINE</sequence>
<dbReference type="EMBL" id="PSQE01000006">
    <property type="protein sequence ID" value="RHN51429.1"/>
    <property type="molecule type" value="Genomic_DNA"/>
</dbReference>
<keyword evidence="4" id="KW-0611">Plant defense</keyword>
<dbReference type="Gene3D" id="1.10.8.430">
    <property type="entry name" value="Helical domain of apoptotic protease-activating factors"/>
    <property type="match status" value="1"/>
</dbReference>
<accession>A0A396HDP4</accession>
<dbReference type="Proteomes" id="UP000265566">
    <property type="component" value="Chromosome 6"/>
</dbReference>
<dbReference type="GO" id="GO:0006952">
    <property type="term" value="P:defense response"/>
    <property type="evidence" value="ECO:0007669"/>
    <property type="project" value="UniProtKB-KW"/>
</dbReference>
<keyword evidence="1" id="KW-0433">Leucine-rich repeat</keyword>
<dbReference type="Gene3D" id="1.10.10.10">
    <property type="entry name" value="Winged helix-like DNA-binding domain superfamily/Winged helix DNA-binding domain"/>
    <property type="match status" value="1"/>
</dbReference>
<dbReference type="InterPro" id="IPR036388">
    <property type="entry name" value="WH-like_DNA-bd_sf"/>
</dbReference>
<dbReference type="Pfam" id="PF23598">
    <property type="entry name" value="LRR_14"/>
    <property type="match status" value="1"/>
</dbReference>
<dbReference type="InterPro" id="IPR038005">
    <property type="entry name" value="RX-like_CC"/>
</dbReference>
<evidence type="ECO:0000256" key="5">
    <source>
        <dbReference type="ARBA" id="ARBA00022840"/>
    </source>
</evidence>
<dbReference type="InterPro" id="IPR027417">
    <property type="entry name" value="P-loop_NTPase"/>
</dbReference>
<dbReference type="PANTHER" id="PTHR36766">
    <property type="entry name" value="PLANT BROAD-SPECTRUM MILDEW RESISTANCE PROTEIN RPW8"/>
    <property type="match status" value="1"/>
</dbReference>
<dbReference type="InterPro" id="IPR002182">
    <property type="entry name" value="NB-ARC"/>
</dbReference>
<evidence type="ECO:0000259" key="9">
    <source>
        <dbReference type="Pfam" id="PF23598"/>
    </source>
</evidence>
<dbReference type="GO" id="GO:0051707">
    <property type="term" value="P:response to other organism"/>
    <property type="evidence" value="ECO:0007669"/>
    <property type="project" value="UniProtKB-ARBA"/>
</dbReference>
<dbReference type="InterPro" id="IPR042197">
    <property type="entry name" value="Apaf_helical"/>
</dbReference>
<protein>
    <submittedName>
        <fullName evidence="11">Putative P-loop containing nucleoside triphosphate hydrolase, leucine-rich repeat domain, L</fullName>
    </submittedName>
</protein>
<dbReference type="Gene3D" id="3.80.10.10">
    <property type="entry name" value="Ribonuclease Inhibitor"/>
    <property type="match status" value="4"/>
</dbReference>
<dbReference type="Pfam" id="PF23559">
    <property type="entry name" value="WHD_DRP"/>
    <property type="match status" value="1"/>
</dbReference>
<name>A0A396HDP4_MEDTR</name>
<dbReference type="InterPro" id="IPR056789">
    <property type="entry name" value="LRR_R13L1-DRL21"/>
</dbReference>
<dbReference type="GO" id="GO:0043531">
    <property type="term" value="F:ADP binding"/>
    <property type="evidence" value="ECO:0007669"/>
    <property type="project" value="InterPro"/>
</dbReference>
<dbReference type="Pfam" id="PF25019">
    <property type="entry name" value="LRR_R13L1-DRL21"/>
    <property type="match status" value="1"/>
</dbReference>
<dbReference type="PRINTS" id="PR00364">
    <property type="entry name" value="DISEASERSIST"/>
</dbReference>
<dbReference type="SUPFAM" id="SSF52058">
    <property type="entry name" value="L domain-like"/>
    <property type="match status" value="1"/>
</dbReference>
<feature type="domain" description="R13L1/DRL21-like LRR repeat region" evidence="10">
    <location>
        <begin position="661"/>
        <end position="787"/>
    </location>
</feature>
<dbReference type="CDD" id="cd14798">
    <property type="entry name" value="RX-CC_like"/>
    <property type="match status" value="1"/>
</dbReference>
<dbReference type="Gene3D" id="1.20.5.4130">
    <property type="match status" value="1"/>
</dbReference>
<dbReference type="Pfam" id="PF18052">
    <property type="entry name" value="Rx_N"/>
    <property type="match status" value="1"/>
</dbReference>
<dbReference type="InterPro" id="IPR041118">
    <property type="entry name" value="Rx_N"/>
</dbReference>
<evidence type="ECO:0000259" key="6">
    <source>
        <dbReference type="Pfam" id="PF00931"/>
    </source>
</evidence>
<organism evidence="11">
    <name type="scientific">Medicago truncatula</name>
    <name type="common">Barrel medic</name>
    <name type="synonym">Medicago tribuloides</name>
    <dbReference type="NCBI Taxonomy" id="3880"/>
    <lineage>
        <taxon>Eukaryota</taxon>
        <taxon>Viridiplantae</taxon>
        <taxon>Streptophyta</taxon>
        <taxon>Embryophyta</taxon>
        <taxon>Tracheophyta</taxon>
        <taxon>Spermatophyta</taxon>
        <taxon>Magnoliopsida</taxon>
        <taxon>eudicotyledons</taxon>
        <taxon>Gunneridae</taxon>
        <taxon>Pentapetalae</taxon>
        <taxon>rosids</taxon>
        <taxon>fabids</taxon>
        <taxon>Fabales</taxon>
        <taxon>Fabaceae</taxon>
        <taxon>Papilionoideae</taxon>
        <taxon>50 kb inversion clade</taxon>
        <taxon>NPAAA clade</taxon>
        <taxon>Hologalegina</taxon>
        <taxon>IRL clade</taxon>
        <taxon>Trifolieae</taxon>
        <taxon>Medicago</taxon>
    </lineage>
</organism>
<evidence type="ECO:0000256" key="4">
    <source>
        <dbReference type="ARBA" id="ARBA00022821"/>
    </source>
</evidence>
<dbReference type="InterPro" id="IPR058922">
    <property type="entry name" value="WHD_DRP"/>
</dbReference>
<reference evidence="11" key="1">
    <citation type="journal article" date="2018" name="Nat. Plants">
        <title>Whole-genome landscape of Medicago truncatula symbiotic genes.</title>
        <authorList>
            <person name="Pecrix Y."/>
            <person name="Gamas P."/>
            <person name="Carrere S."/>
        </authorList>
    </citation>
    <scope>NUCLEOTIDE SEQUENCE</scope>
    <source>
        <tissue evidence="11">Leaves</tissue>
    </source>
</reference>
<dbReference type="InterPro" id="IPR055414">
    <property type="entry name" value="LRR_R13L4/SHOC2-like"/>
</dbReference>
<evidence type="ECO:0000256" key="3">
    <source>
        <dbReference type="ARBA" id="ARBA00022741"/>
    </source>
</evidence>
<keyword evidence="5" id="KW-0067">ATP-binding</keyword>
<dbReference type="SUPFAM" id="SSF52047">
    <property type="entry name" value="RNI-like"/>
    <property type="match status" value="1"/>
</dbReference>
<gene>
    <name evidence="11" type="ORF">MtrunA17_Chr6g0468451</name>
</gene>
<feature type="domain" description="Disease resistance protein winged helix" evidence="8">
    <location>
        <begin position="415"/>
        <end position="485"/>
    </location>
</feature>
<evidence type="ECO:0000256" key="2">
    <source>
        <dbReference type="ARBA" id="ARBA00022737"/>
    </source>
</evidence>
<dbReference type="Pfam" id="PF00931">
    <property type="entry name" value="NB-ARC"/>
    <property type="match status" value="1"/>
</dbReference>
<dbReference type="GO" id="GO:0016787">
    <property type="term" value="F:hydrolase activity"/>
    <property type="evidence" value="ECO:0007669"/>
    <property type="project" value="UniProtKB-KW"/>
</dbReference>
<feature type="domain" description="Disease resistance N-terminal" evidence="7">
    <location>
        <begin position="6"/>
        <end position="88"/>
    </location>
</feature>
<feature type="domain" description="Disease resistance R13L4/SHOC-2-like LRR" evidence="9">
    <location>
        <begin position="891"/>
        <end position="1023"/>
    </location>
</feature>
<keyword evidence="3" id="KW-0547">Nucleotide-binding</keyword>
<dbReference type="PANTHER" id="PTHR36766:SF42">
    <property type="entry name" value="NB-ARC DOMAIN DISEASE RESISTANCE PROTEIN"/>
    <property type="match status" value="1"/>
</dbReference>
<evidence type="ECO:0000256" key="1">
    <source>
        <dbReference type="ARBA" id="ARBA00022614"/>
    </source>
</evidence>
<dbReference type="AlphaFoldDB" id="A0A396HDP4"/>